<protein>
    <recommendedName>
        <fullName evidence="1">START domain-containing protein</fullName>
    </recommendedName>
</protein>
<evidence type="ECO:0000313" key="2">
    <source>
        <dbReference type="EMBL" id="GMH91379.1"/>
    </source>
</evidence>
<proteinExistence type="predicted"/>
<sequence>MNGNEEDYCCPLCYCICCCFDDDDSRDFIEEKASPLRKPLIPSKPQMERMDDTAPLPSEQDPHLFVCIKIGKRTKISLKRWLRVTSTHVFVHKNSSYSDEGAAYEIRGGDVKVLAKTSGEFRILLVSKGSIIIVKKKNNESSSDLEWSALGDCLMAATTARNSQVMLSPVPVELEETSTTGTFPHADTLVVDIASAYTQSVNDRKMSNKKTQDEYAWKKNLNTTNVNSQPLIVETSKCANSSAIRIRLSTTIMANLNRCKTVLNDYPERLEWDNNMNGGGILKRWHCPAEQSPDGKPGEFILVTYTTNPALGGSISPRTFLEVRWCSSNKNLESKAFVCYDIKEGAEWISDYVEDMEKKKNVYGRNIEGSQYLEKRVLEDGQIVTDVTMLSVTEIGGSLPQYVINKACIGSMVDSIKAATKYIEGI</sequence>
<dbReference type="SUPFAM" id="SSF55961">
    <property type="entry name" value="Bet v1-like"/>
    <property type="match status" value="1"/>
</dbReference>
<dbReference type="GO" id="GO:0008289">
    <property type="term" value="F:lipid binding"/>
    <property type="evidence" value="ECO:0007669"/>
    <property type="project" value="InterPro"/>
</dbReference>
<dbReference type="PROSITE" id="PS50848">
    <property type="entry name" value="START"/>
    <property type="match status" value="1"/>
</dbReference>
<dbReference type="InterPro" id="IPR002913">
    <property type="entry name" value="START_lipid-bd_dom"/>
</dbReference>
<dbReference type="Proteomes" id="UP001165160">
    <property type="component" value="Unassembled WGS sequence"/>
</dbReference>
<dbReference type="EMBL" id="BRXX01000115">
    <property type="protein sequence ID" value="GMH91379.1"/>
    <property type="molecule type" value="Genomic_DNA"/>
</dbReference>
<accession>A0A9W7BIL4</accession>
<keyword evidence="3" id="KW-1185">Reference proteome</keyword>
<dbReference type="Gene3D" id="3.30.530.20">
    <property type="match status" value="1"/>
</dbReference>
<organism evidence="2 3">
    <name type="scientific">Triparma verrucosa</name>
    <dbReference type="NCBI Taxonomy" id="1606542"/>
    <lineage>
        <taxon>Eukaryota</taxon>
        <taxon>Sar</taxon>
        <taxon>Stramenopiles</taxon>
        <taxon>Ochrophyta</taxon>
        <taxon>Bolidophyceae</taxon>
        <taxon>Parmales</taxon>
        <taxon>Triparmaceae</taxon>
        <taxon>Triparma</taxon>
    </lineage>
</organism>
<dbReference type="InterPro" id="IPR023393">
    <property type="entry name" value="START-like_dom_sf"/>
</dbReference>
<evidence type="ECO:0000259" key="1">
    <source>
        <dbReference type="PROSITE" id="PS50848"/>
    </source>
</evidence>
<name>A0A9W7BIL4_9STRA</name>
<evidence type="ECO:0000313" key="3">
    <source>
        <dbReference type="Proteomes" id="UP001165160"/>
    </source>
</evidence>
<dbReference type="Pfam" id="PF01852">
    <property type="entry name" value="START"/>
    <property type="match status" value="1"/>
</dbReference>
<gene>
    <name evidence="2" type="ORF">TrVE_jg9271</name>
</gene>
<feature type="domain" description="START" evidence="1">
    <location>
        <begin position="262"/>
        <end position="426"/>
    </location>
</feature>
<comment type="caution">
    <text evidence="2">The sequence shown here is derived from an EMBL/GenBank/DDBJ whole genome shotgun (WGS) entry which is preliminary data.</text>
</comment>
<dbReference type="AlphaFoldDB" id="A0A9W7BIL4"/>
<reference evidence="3" key="1">
    <citation type="journal article" date="2023" name="Commun. Biol.">
        <title>Genome analysis of Parmales, the sister group of diatoms, reveals the evolutionary specialization of diatoms from phago-mixotrophs to photoautotrophs.</title>
        <authorList>
            <person name="Ban H."/>
            <person name="Sato S."/>
            <person name="Yoshikawa S."/>
            <person name="Yamada K."/>
            <person name="Nakamura Y."/>
            <person name="Ichinomiya M."/>
            <person name="Sato N."/>
            <person name="Blanc-Mathieu R."/>
            <person name="Endo H."/>
            <person name="Kuwata A."/>
            <person name="Ogata H."/>
        </authorList>
    </citation>
    <scope>NUCLEOTIDE SEQUENCE [LARGE SCALE GENOMIC DNA]</scope>
    <source>
        <strain evidence="3">NIES 3699</strain>
    </source>
</reference>